<name>A0A814JEB6_9BILA</name>
<keyword evidence="2" id="KW-0067">ATP-binding</keyword>
<dbReference type="InterPro" id="IPR027417">
    <property type="entry name" value="P-loop_NTPase"/>
</dbReference>
<dbReference type="PROSITE" id="PS51206">
    <property type="entry name" value="SF3_HELICASE_1"/>
    <property type="match status" value="1"/>
</dbReference>
<dbReference type="EMBL" id="CAJNOC010004881">
    <property type="protein sequence ID" value="CAF1036292.1"/>
    <property type="molecule type" value="Genomic_DNA"/>
</dbReference>
<dbReference type="AlphaFoldDB" id="A0A814JEB6"/>
<dbReference type="Proteomes" id="UP000663879">
    <property type="component" value="Unassembled WGS sequence"/>
</dbReference>
<accession>A0A814JEB6</accession>
<feature type="domain" description="SF3 helicase" evidence="3">
    <location>
        <begin position="193"/>
        <end position="375"/>
    </location>
</feature>
<dbReference type="GO" id="GO:0005524">
    <property type="term" value="F:ATP binding"/>
    <property type="evidence" value="ECO:0007669"/>
    <property type="project" value="UniProtKB-KW"/>
</dbReference>
<comment type="caution">
    <text evidence="4">The sequence shown here is derived from an EMBL/GenBank/DDBJ whole genome shotgun (WGS) entry which is preliminary data.</text>
</comment>
<keyword evidence="1" id="KW-0547">Nucleotide-binding</keyword>
<evidence type="ECO:0000313" key="5">
    <source>
        <dbReference type="Proteomes" id="UP000663879"/>
    </source>
</evidence>
<evidence type="ECO:0000256" key="1">
    <source>
        <dbReference type="ARBA" id="ARBA00022741"/>
    </source>
</evidence>
<dbReference type="SUPFAM" id="SSF52540">
    <property type="entry name" value="P-loop containing nucleoside triphosphate hydrolases"/>
    <property type="match status" value="1"/>
</dbReference>
<dbReference type="Gene3D" id="3.40.50.300">
    <property type="entry name" value="P-loop containing nucleotide triphosphate hydrolases"/>
    <property type="match status" value="1"/>
</dbReference>
<dbReference type="OrthoDB" id="10423997at2759"/>
<protein>
    <recommendedName>
        <fullName evidence="3">SF3 helicase domain-containing protein</fullName>
    </recommendedName>
</protein>
<organism evidence="4 5">
    <name type="scientific">Brachionus calyciflorus</name>
    <dbReference type="NCBI Taxonomy" id="104777"/>
    <lineage>
        <taxon>Eukaryota</taxon>
        <taxon>Metazoa</taxon>
        <taxon>Spiralia</taxon>
        <taxon>Gnathifera</taxon>
        <taxon>Rotifera</taxon>
        <taxon>Eurotatoria</taxon>
        <taxon>Monogononta</taxon>
        <taxon>Pseudotrocha</taxon>
        <taxon>Ploima</taxon>
        <taxon>Brachionidae</taxon>
        <taxon>Brachionus</taxon>
    </lineage>
</organism>
<evidence type="ECO:0000313" key="4">
    <source>
        <dbReference type="EMBL" id="CAF1036292.1"/>
    </source>
</evidence>
<gene>
    <name evidence="4" type="ORF">OXX778_LOCUS18129</name>
</gene>
<evidence type="ECO:0000256" key="2">
    <source>
        <dbReference type="ARBA" id="ARBA00022840"/>
    </source>
</evidence>
<reference evidence="4" key="1">
    <citation type="submission" date="2021-02" db="EMBL/GenBank/DDBJ databases">
        <authorList>
            <person name="Nowell W R."/>
        </authorList>
    </citation>
    <scope>NUCLEOTIDE SEQUENCE</scope>
    <source>
        <strain evidence="4">Ploen Becks lab</strain>
    </source>
</reference>
<evidence type="ECO:0000259" key="3">
    <source>
        <dbReference type="PROSITE" id="PS51206"/>
    </source>
</evidence>
<dbReference type="InterPro" id="IPR014015">
    <property type="entry name" value="Helicase_SF3_DNA-vir"/>
</dbReference>
<keyword evidence="5" id="KW-1185">Reference proteome</keyword>
<proteinExistence type="predicted"/>
<sequence>MSISLTPKQSREIACKNFHFMVGGVVKGQFDRQKVFDHFDELSCLLIVEKTNESEDQDYDLFNILLTVSGNMREERSTIDRMVRDLFGDEVSITHLGLKHVSSAIKTFSDEALVFKGCLTNSFSDSIKRKLYARSLNGRQVNILDPFVQANSGQLRFIEQTVEAIQRPLPIVNRLFPFKYKLDENGRPKKFGNWRDIVVAFLNDWIRNGWQHKKKHLCLYGVSNSGKSTLCNALLGNYEHQNFPIGINDSKFAFDRWNPSLYTHCLVHEFDFSKIDSTTWKIALEGLPFKMNRKHKTGVDGAIQVPFIFLCNDKPKAMEDPALFNRIQFVECISEECDKIASIDDYLEVDTSFTDHKLTPEIKHYFPIGALKFPVCSYNEPVGEKEPAKKPTRSITIDSDSGFSHLSSRTEFSDGFSRESEDFLNDHKLFKARVALARCSSTPKISESNVELKRDIEDEEDDERFGKKFKEKPTSSECVENEIITLERVFKSADGNSLIIFKPLNQVNQCKAIVPYSDTESTHEPIVEQVEDKEVEEQEESSSEVVFPILESVLEDVEARLFENRE</sequence>